<feature type="transmembrane region" description="Helical" evidence="13">
    <location>
        <begin position="34"/>
        <end position="58"/>
    </location>
</feature>
<dbReference type="NCBIfam" id="TIGR02074">
    <property type="entry name" value="PBP_1a_fam"/>
    <property type="match status" value="1"/>
</dbReference>
<dbReference type="Gene3D" id="3.40.710.10">
    <property type="entry name" value="DD-peptidase/beta-lactamase superfamily"/>
    <property type="match status" value="1"/>
</dbReference>
<keyword evidence="5" id="KW-0645">Protease</keyword>
<evidence type="ECO:0000256" key="12">
    <source>
        <dbReference type="SAM" id="MobiDB-lite"/>
    </source>
</evidence>
<evidence type="ECO:0000256" key="11">
    <source>
        <dbReference type="ARBA" id="ARBA00049902"/>
    </source>
</evidence>
<feature type="domain" description="Penicillin-binding protein transpeptidase" evidence="14">
    <location>
        <begin position="345"/>
        <end position="574"/>
    </location>
</feature>
<keyword evidence="4" id="KW-0121">Carboxypeptidase</keyword>
<keyword evidence="8" id="KW-0378">Hydrolase</keyword>
<comment type="similarity">
    <text evidence="3">In the N-terminal section; belongs to the glycosyltransferase 51 family.</text>
</comment>
<evidence type="ECO:0000256" key="9">
    <source>
        <dbReference type="ARBA" id="ARBA00023268"/>
    </source>
</evidence>
<evidence type="ECO:0000256" key="7">
    <source>
        <dbReference type="ARBA" id="ARBA00022679"/>
    </source>
</evidence>
<evidence type="ECO:0000256" key="1">
    <source>
        <dbReference type="ARBA" id="ARBA00004752"/>
    </source>
</evidence>
<dbReference type="SUPFAM" id="SSF56601">
    <property type="entry name" value="beta-lactamase/transpeptidase-like"/>
    <property type="match status" value="1"/>
</dbReference>
<feature type="region of interest" description="Disordered" evidence="12">
    <location>
        <begin position="614"/>
        <end position="664"/>
    </location>
</feature>
<keyword evidence="9" id="KW-0511">Multifunctional enzyme</keyword>
<dbReference type="InterPro" id="IPR001264">
    <property type="entry name" value="Glyco_trans_51"/>
</dbReference>
<protein>
    <recommendedName>
        <fullName evidence="10">peptidoglycan glycosyltransferase</fullName>
        <ecNumber evidence="10">2.4.99.28</ecNumber>
    </recommendedName>
</protein>
<dbReference type="EC" id="2.4.99.28" evidence="10"/>
<comment type="catalytic activity">
    <reaction evidence="11">
        <text>[GlcNAc-(1-&gt;4)-Mur2Ac(oyl-L-Ala-gamma-D-Glu-L-Lys-D-Ala-D-Ala)](n)-di-trans,octa-cis-undecaprenyl diphosphate + beta-D-GlcNAc-(1-&gt;4)-Mur2Ac(oyl-L-Ala-gamma-D-Glu-L-Lys-D-Ala-D-Ala)-di-trans,octa-cis-undecaprenyl diphosphate = [GlcNAc-(1-&gt;4)-Mur2Ac(oyl-L-Ala-gamma-D-Glu-L-Lys-D-Ala-D-Ala)](n+1)-di-trans,octa-cis-undecaprenyl diphosphate + di-trans,octa-cis-undecaprenyl diphosphate + H(+)</text>
        <dbReference type="Rhea" id="RHEA:23708"/>
        <dbReference type="Rhea" id="RHEA-COMP:9602"/>
        <dbReference type="Rhea" id="RHEA-COMP:9603"/>
        <dbReference type="ChEBI" id="CHEBI:15378"/>
        <dbReference type="ChEBI" id="CHEBI:58405"/>
        <dbReference type="ChEBI" id="CHEBI:60033"/>
        <dbReference type="ChEBI" id="CHEBI:78435"/>
        <dbReference type="EC" id="2.4.99.28"/>
    </reaction>
</comment>
<dbReference type="InterPro" id="IPR001460">
    <property type="entry name" value="PCN-bd_Tpept"/>
</dbReference>
<dbReference type="InterPro" id="IPR023346">
    <property type="entry name" value="Lysozyme-like_dom_sf"/>
</dbReference>
<evidence type="ECO:0000256" key="3">
    <source>
        <dbReference type="ARBA" id="ARBA00007739"/>
    </source>
</evidence>
<dbReference type="InterPro" id="IPR036950">
    <property type="entry name" value="PBP_transglycosylase"/>
</dbReference>
<dbReference type="PANTHER" id="PTHR32282">
    <property type="entry name" value="BINDING PROTEIN TRANSPEPTIDASE, PUTATIVE-RELATED"/>
    <property type="match status" value="1"/>
</dbReference>
<evidence type="ECO:0000313" key="17">
    <source>
        <dbReference type="Proteomes" id="UP001596456"/>
    </source>
</evidence>
<dbReference type="Pfam" id="PF00905">
    <property type="entry name" value="Transpeptidase"/>
    <property type="match status" value="1"/>
</dbReference>
<evidence type="ECO:0000256" key="4">
    <source>
        <dbReference type="ARBA" id="ARBA00022645"/>
    </source>
</evidence>
<feature type="compositionally biased region" description="Pro residues" evidence="12">
    <location>
        <begin position="1"/>
        <end position="22"/>
    </location>
</feature>
<name>A0ABW2KRP7_9PROT</name>
<comment type="similarity">
    <text evidence="2">In the C-terminal section; belongs to the transpeptidase family.</text>
</comment>
<accession>A0ABW2KRP7</accession>
<keyword evidence="6 16" id="KW-0328">Glycosyltransferase</keyword>
<dbReference type="GO" id="GO:0016757">
    <property type="term" value="F:glycosyltransferase activity"/>
    <property type="evidence" value="ECO:0007669"/>
    <property type="project" value="UniProtKB-KW"/>
</dbReference>
<dbReference type="Proteomes" id="UP001596456">
    <property type="component" value="Unassembled WGS sequence"/>
</dbReference>
<evidence type="ECO:0000313" key="16">
    <source>
        <dbReference type="EMBL" id="MFC7332669.1"/>
    </source>
</evidence>
<keyword evidence="13" id="KW-0812">Transmembrane</keyword>
<dbReference type="Pfam" id="PF00912">
    <property type="entry name" value="Transgly"/>
    <property type="match status" value="1"/>
</dbReference>
<gene>
    <name evidence="16" type="ORF">ACFQPS_05805</name>
</gene>
<comment type="caution">
    <text evidence="16">The sequence shown here is derived from an EMBL/GenBank/DDBJ whole genome shotgun (WGS) entry which is preliminary data.</text>
</comment>
<evidence type="ECO:0000256" key="10">
    <source>
        <dbReference type="ARBA" id="ARBA00044770"/>
    </source>
</evidence>
<evidence type="ECO:0000256" key="6">
    <source>
        <dbReference type="ARBA" id="ARBA00022676"/>
    </source>
</evidence>
<keyword evidence="13" id="KW-1133">Transmembrane helix</keyword>
<feature type="region of interest" description="Disordered" evidence="12">
    <location>
        <begin position="1"/>
        <end position="28"/>
    </location>
</feature>
<dbReference type="InterPro" id="IPR012338">
    <property type="entry name" value="Beta-lactam/transpept-like"/>
</dbReference>
<dbReference type="PANTHER" id="PTHR32282:SF33">
    <property type="entry name" value="PEPTIDOGLYCAN GLYCOSYLTRANSFERASE"/>
    <property type="match status" value="1"/>
</dbReference>
<evidence type="ECO:0000256" key="13">
    <source>
        <dbReference type="SAM" id="Phobius"/>
    </source>
</evidence>
<evidence type="ECO:0000256" key="8">
    <source>
        <dbReference type="ARBA" id="ARBA00022801"/>
    </source>
</evidence>
<reference evidence="17" key="1">
    <citation type="journal article" date="2019" name="Int. J. Syst. Evol. Microbiol.">
        <title>The Global Catalogue of Microorganisms (GCM) 10K type strain sequencing project: providing services to taxonomists for standard genome sequencing and annotation.</title>
        <authorList>
            <consortium name="The Broad Institute Genomics Platform"/>
            <consortium name="The Broad Institute Genome Sequencing Center for Infectious Disease"/>
            <person name="Wu L."/>
            <person name="Ma J."/>
        </authorList>
    </citation>
    <scope>NUCLEOTIDE SEQUENCE [LARGE SCALE GENOMIC DNA]</scope>
    <source>
        <strain evidence="17">CGMCC 1.16275</strain>
    </source>
</reference>
<evidence type="ECO:0000256" key="2">
    <source>
        <dbReference type="ARBA" id="ARBA00007090"/>
    </source>
</evidence>
<dbReference type="Gene3D" id="1.10.3810.10">
    <property type="entry name" value="Biosynthetic peptidoglycan transglycosylase-like"/>
    <property type="match status" value="1"/>
</dbReference>
<keyword evidence="13" id="KW-0472">Membrane</keyword>
<evidence type="ECO:0000259" key="15">
    <source>
        <dbReference type="Pfam" id="PF00912"/>
    </source>
</evidence>
<evidence type="ECO:0000256" key="5">
    <source>
        <dbReference type="ARBA" id="ARBA00022670"/>
    </source>
</evidence>
<organism evidence="16 17">
    <name type="scientific">Rhodocista pekingensis</name>
    <dbReference type="NCBI Taxonomy" id="201185"/>
    <lineage>
        <taxon>Bacteria</taxon>
        <taxon>Pseudomonadati</taxon>
        <taxon>Pseudomonadota</taxon>
        <taxon>Alphaproteobacteria</taxon>
        <taxon>Rhodospirillales</taxon>
        <taxon>Azospirillaceae</taxon>
        <taxon>Rhodocista</taxon>
    </lineage>
</organism>
<feature type="domain" description="Glycosyl transferase family 51" evidence="15">
    <location>
        <begin position="85"/>
        <end position="257"/>
    </location>
</feature>
<dbReference type="SUPFAM" id="SSF53955">
    <property type="entry name" value="Lysozyme-like"/>
    <property type="match status" value="1"/>
</dbReference>
<dbReference type="RefSeq" id="WP_377357224.1">
    <property type="nucleotide sequence ID" value="NZ_JBHTCM010000006.1"/>
</dbReference>
<keyword evidence="7 16" id="KW-0808">Transferase</keyword>
<proteinExistence type="inferred from homology"/>
<dbReference type="InterPro" id="IPR050396">
    <property type="entry name" value="Glycosyltr_51/Transpeptidase"/>
</dbReference>
<sequence length="664" mass="71392">MSTPVPPLRPPPRPAPPPPQRPVPRRPGRRWPGILLRTAVVASIWVFMAGLFTVAWFAHDLPDVSGAVQVERRPAVTLVAADGAPFARFGDLRGATVDVTQLPPHLVNAVIATEDRRFWSHFGLDPIGIARAAVTNYRAGRVVQGGSTLTQQLAKNLFLTPDQTLKRKVQEALLAVWLERRYSKQEILTAYLNRVYLGAGTYGVDAAARTYFNKPATELTLRESAVIAGLLKAPSRYTPAANPDRALERAEVVLRAMLDQGYINEAEMRAALDIPPVPRRKPGSEGEGRYFAAWVADQVAAFVGPDHGDLVVYTSFDPAIQRAAESHVAALLRGPGAEARVGQAAVVVMTPEGAVKALVGGRDYGESQFNRATQALRQPGSAFKPVVFLSALEMGWTETSTVMDAPYRKGKWAPENYDGKYRGEITLRDALAHSVNTATVRLLEASGVDNAISVARRLGLTSTMRRDLSLALGTSEVTLLELTGAYATFANRGRAVMPYAILEIRDANGQLLYQRRGSGAGYAVSGPEVAAMTRLLLAPIAYGTGGAARLDRMAAGKTGTTQDYRDAWFVGFTADLVAGVWMGNDDGAPMKRITGGTLPARLWHDVMMAAHTGLPPRDLPGLDGGPGRAVPEPMVAERTPEEAVAPAPPARSIGELLERLTGGR</sequence>
<dbReference type="EMBL" id="JBHTCM010000006">
    <property type="protein sequence ID" value="MFC7332669.1"/>
    <property type="molecule type" value="Genomic_DNA"/>
</dbReference>
<evidence type="ECO:0000259" key="14">
    <source>
        <dbReference type="Pfam" id="PF00905"/>
    </source>
</evidence>
<comment type="pathway">
    <text evidence="1">Cell wall biogenesis; peptidoglycan biosynthesis.</text>
</comment>
<keyword evidence="17" id="KW-1185">Reference proteome</keyword>